<dbReference type="InterPro" id="IPR013216">
    <property type="entry name" value="Methyltransf_11"/>
</dbReference>
<dbReference type="PANTHER" id="PTHR44068">
    <property type="entry name" value="ZGC:194242"/>
    <property type="match status" value="1"/>
</dbReference>
<dbReference type="EMBL" id="CASHTH010001293">
    <property type="protein sequence ID" value="CAI8013751.1"/>
    <property type="molecule type" value="Genomic_DNA"/>
</dbReference>
<dbReference type="SUPFAM" id="SSF53335">
    <property type="entry name" value="S-adenosyl-L-methionine-dependent methyltransferases"/>
    <property type="match status" value="1"/>
</dbReference>
<keyword evidence="1" id="KW-0808">Transferase</keyword>
<reference evidence="3" key="1">
    <citation type="submission" date="2023-03" db="EMBL/GenBank/DDBJ databases">
        <authorList>
            <person name="Steffen K."/>
            <person name="Cardenas P."/>
        </authorList>
    </citation>
    <scope>NUCLEOTIDE SEQUENCE</scope>
</reference>
<keyword evidence="4" id="KW-1185">Reference proteome</keyword>
<dbReference type="PANTHER" id="PTHR44068:SF11">
    <property type="entry name" value="GERANYL DIPHOSPHATE 2-C-METHYLTRANSFERASE"/>
    <property type="match status" value="1"/>
</dbReference>
<evidence type="ECO:0000256" key="1">
    <source>
        <dbReference type="ARBA" id="ARBA00022679"/>
    </source>
</evidence>
<dbReference type="CDD" id="cd02440">
    <property type="entry name" value="AdoMet_MTases"/>
    <property type="match status" value="1"/>
</dbReference>
<dbReference type="Gene3D" id="3.40.50.150">
    <property type="entry name" value="Vaccinia Virus protein VP39"/>
    <property type="match status" value="1"/>
</dbReference>
<comment type="caution">
    <text evidence="3">The sequence shown here is derived from an EMBL/GenBank/DDBJ whole genome shotgun (WGS) entry which is preliminary data.</text>
</comment>
<dbReference type="AlphaFoldDB" id="A0AA35WDY1"/>
<dbReference type="InterPro" id="IPR050447">
    <property type="entry name" value="Erg6_SMT_methyltransf"/>
</dbReference>
<dbReference type="InterPro" id="IPR029063">
    <property type="entry name" value="SAM-dependent_MTases_sf"/>
</dbReference>
<dbReference type="GO" id="GO:0008757">
    <property type="term" value="F:S-adenosylmethionine-dependent methyltransferase activity"/>
    <property type="evidence" value="ECO:0007669"/>
    <property type="project" value="InterPro"/>
</dbReference>
<organism evidence="3 4">
    <name type="scientific">Geodia barretti</name>
    <name type="common">Barrett's horny sponge</name>
    <dbReference type="NCBI Taxonomy" id="519541"/>
    <lineage>
        <taxon>Eukaryota</taxon>
        <taxon>Metazoa</taxon>
        <taxon>Porifera</taxon>
        <taxon>Demospongiae</taxon>
        <taxon>Heteroscleromorpha</taxon>
        <taxon>Tetractinellida</taxon>
        <taxon>Astrophorina</taxon>
        <taxon>Geodiidae</taxon>
        <taxon>Geodia</taxon>
    </lineage>
</organism>
<name>A0AA35WDY1_GEOBA</name>
<accession>A0AA35WDY1</accession>
<sequence>MTFLEAGANLNKVMAQRGQINSDSVVIDVGCGSGTTAVALCKSSGCQIAGVDLSGVRIANAIDSLDDESREVQDKVSFKKGSATDLPIEDNSFTHAWSQATIYHVPDKVKVLEEVYRVLKPGGIFVFDDLIKPQPNISEKAKTFVYDRLLYDTDFSFASYQEDLKALGFEILIADDISAHLKTSYLMLSNAASQGNEEHRERFAFLAEAYRETAAAVENQEVGWAMFVCRK</sequence>
<evidence type="ECO:0000313" key="4">
    <source>
        <dbReference type="Proteomes" id="UP001174909"/>
    </source>
</evidence>
<gene>
    <name evidence="3" type="ORF">GBAR_LOCUS8675</name>
</gene>
<feature type="domain" description="Methyltransferase type 11" evidence="2">
    <location>
        <begin position="27"/>
        <end position="127"/>
    </location>
</feature>
<dbReference type="Pfam" id="PF08241">
    <property type="entry name" value="Methyltransf_11"/>
    <property type="match status" value="1"/>
</dbReference>
<proteinExistence type="predicted"/>
<evidence type="ECO:0000259" key="2">
    <source>
        <dbReference type="Pfam" id="PF08241"/>
    </source>
</evidence>
<evidence type="ECO:0000313" key="3">
    <source>
        <dbReference type="EMBL" id="CAI8013751.1"/>
    </source>
</evidence>
<protein>
    <submittedName>
        <fullName evidence="3">(+)-O-methylkolavelool synthase</fullName>
    </submittedName>
</protein>
<dbReference type="Proteomes" id="UP001174909">
    <property type="component" value="Unassembled WGS sequence"/>
</dbReference>